<accession>A0AAV3YFK1</accession>
<dbReference type="AlphaFoldDB" id="A0AAV3YFK1"/>
<keyword evidence="1" id="KW-0540">Nuclease</keyword>
<keyword evidence="1" id="KW-0378">Hydrolase</keyword>
<comment type="caution">
    <text evidence="1">The sequence shown here is derived from an EMBL/GenBank/DDBJ whole genome shotgun (WGS) entry which is preliminary data.</text>
</comment>
<dbReference type="GO" id="GO:0004519">
    <property type="term" value="F:endonuclease activity"/>
    <property type="evidence" value="ECO:0007669"/>
    <property type="project" value="UniProtKB-KW"/>
</dbReference>
<organism evidence="1 2">
    <name type="scientific">Plakobranchus ocellatus</name>
    <dbReference type="NCBI Taxonomy" id="259542"/>
    <lineage>
        <taxon>Eukaryota</taxon>
        <taxon>Metazoa</taxon>
        <taxon>Spiralia</taxon>
        <taxon>Lophotrochozoa</taxon>
        <taxon>Mollusca</taxon>
        <taxon>Gastropoda</taxon>
        <taxon>Heterobranchia</taxon>
        <taxon>Euthyneura</taxon>
        <taxon>Panpulmonata</taxon>
        <taxon>Sacoglossa</taxon>
        <taxon>Placobranchoidea</taxon>
        <taxon>Plakobranchidae</taxon>
        <taxon>Plakobranchus</taxon>
    </lineage>
</organism>
<name>A0AAV3YFK1_9GAST</name>
<protein>
    <submittedName>
        <fullName evidence="1">Endonuclease-reverse transcriptase</fullName>
    </submittedName>
</protein>
<reference evidence="1 2" key="1">
    <citation type="journal article" date="2021" name="Elife">
        <title>Chloroplast acquisition without the gene transfer in kleptoplastic sea slugs, Plakobranchus ocellatus.</title>
        <authorList>
            <person name="Maeda T."/>
            <person name="Takahashi S."/>
            <person name="Yoshida T."/>
            <person name="Shimamura S."/>
            <person name="Takaki Y."/>
            <person name="Nagai Y."/>
            <person name="Toyoda A."/>
            <person name="Suzuki Y."/>
            <person name="Arimoto A."/>
            <person name="Ishii H."/>
            <person name="Satoh N."/>
            <person name="Nishiyama T."/>
            <person name="Hasebe M."/>
            <person name="Maruyama T."/>
            <person name="Minagawa J."/>
            <person name="Obokata J."/>
            <person name="Shigenobu S."/>
        </authorList>
    </citation>
    <scope>NUCLEOTIDE SEQUENCE [LARGE SCALE GENOMIC DNA]</scope>
</reference>
<evidence type="ECO:0000313" key="2">
    <source>
        <dbReference type="Proteomes" id="UP000735302"/>
    </source>
</evidence>
<dbReference type="EMBL" id="BLXT01000880">
    <property type="protein sequence ID" value="GFN81160.1"/>
    <property type="molecule type" value="Genomic_DNA"/>
</dbReference>
<dbReference type="Proteomes" id="UP000735302">
    <property type="component" value="Unassembled WGS sequence"/>
</dbReference>
<evidence type="ECO:0000313" key="1">
    <source>
        <dbReference type="EMBL" id="GFN81160.1"/>
    </source>
</evidence>
<gene>
    <name evidence="1" type="ORF">PoB_000766600</name>
</gene>
<keyword evidence="2" id="KW-1185">Reference proteome</keyword>
<sequence>MLEIDIDGKDLRVIRNLFWDQTASVRIKGEHSDFKPIKRGVRQGSTLSLLGARSCLRPPWMLLSAPISSLPLPFGCPHLCQDFLSPLDALARACQLLDAPLRDIPICARILSPLDTLVHLWILHIECTGY</sequence>
<proteinExistence type="predicted"/>
<keyword evidence="1" id="KW-0255">Endonuclease</keyword>